<evidence type="ECO:0000256" key="1">
    <source>
        <dbReference type="ARBA" id="ARBA00004123"/>
    </source>
</evidence>
<proteinExistence type="predicted"/>
<reference evidence="7" key="1">
    <citation type="submission" date="2021-01" db="EMBL/GenBank/DDBJ databases">
        <title>Metabolic potential, ecology and presence of endohyphal bacteria is reflected in genomic diversity of Mucoromycotina.</title>
        <authorList>
            <person name="Muszewska A."/>
            <person name="Okrasinska A."/>
            <person name="Steczkiewicz K."/>
            <person name="Drgas O."/>
            <person name="Orlowska M."/>
            <person name="Perlinska-Lenart U."/>
            <person name="Aleksandrzak-Piekarczyk T."/>
            <person name="Szatraj K."/>
            <person name="Zielenkiewicz U."/>
            <person name="Pilsyk S."/>
            <person name="Malc E."/>
            <person name="Mieczkowski P."/>
            <person name="Kruszewska J.S."/>
            <person name="Biernat P."/>
            <person name="Pawlowska J."/>
        </authorList>
    </citation>
    <scope>NUCLEOTIDE SEQUENCE</scope>
    <source>
        <strain evidence="7">WA0000018081</strain>
    </source>
</reference>
<comment type="caution">
    <text evidence="7">The sequence shown here is derived from an EMBL/GenBank/DDBJ whole genome shotgun (WGS) entry which is preliminary data.</text>
</comment>
<keyword evidence="5" id="KW-0539">Nucleus</keyword>
<feature type="compositionally biased region" description="Polar residues" evidence="6">
    <location>
        <begin position="18"/>
        <end position="34"/>
    </location>
</feature>
<organism evidence="7 8">
    <name type="scientific">Thamnidium elegans</name>
    <dbReference type="NCBI Taxonomy" id="101142"/>
    <lineage>
        <taxon>Eukaryota</taxon>
        <taxon>Fungi</taxon>
        <taxon>Fungi incertae sedis</taxon>
        <taxon>Mucoromycota</taxon>
        <taxon>Mucoromycotina</taxon>
        <taxon>Mucoromycetes</taxon>
        <taxon>Mucorales</taxon>
        <taxon>Mucorineae</taxon>
        <taxon>Mucoraceae</taxon>
        <taxon>Thamnidium</taxon>
    </lineage>
</organism>
<dbReference type="Proteomes" id="UP000613177">
    <property type="component" value="Unassembled WGS sequence"/>
</dbReference>
<dbReference type="EMBL" id="JAEPRE010000335">
    <property type="protein sequence ID" value="KAG2228932.1"/>
    <property type="molecule type" value="Genomic_DNA"/>
</dbReference>
<evidence type="ECO:0000256" key="3">
    <source>
        <dbReference type="ARBA" id="ARBA00023015"/>
    </source>
</evidence>
<feature type="compositionally biased region" description="Low complexity" evidence="6">
    <location>
        <begin position="35"/>
        <end position="48"/>
    </location>
</feature>
<comment type="subcellular location">
    <subcellularLocation>
        <location evidence="1">Nucleus</location>
    </subcellularLocation>
</comment>
<dbReference type="AlphaFoldDB" id="A0A8H7SGN8"/>
<evidence type="ECO:0000256" key="5">
    <source>
        <dbReference type="ARBA" id="ARBA00023242"/>
    </source>
</evidence>
<sequence length="379" mass="44561">MLPQFGFIVAQAGADSIHPNNTNMSQASSQPSQLTKSYPTPSTTTSQSNEHFPYYTRHPSPTTTNSSTPMLPPPLPYMYNSAPAREYYPPFDNNTHYRPLQPLPAQNNNGNYNPIDPYNNNWQPPSYQPIQFPTPNTANILVAQTSQRDEYVYEDPPYQPHYNSWQEEPIELNENKILRRIREFNDLMTWMDSEFWEQCDEIYREKLQSLQEEIQSIQQGTHSAFKETMTDIELSRERTVEYAEYYKDYELSLTKYQYDQEKANERHNLHDMVLQSIEDKKKQIKDDKDDGEFDVKELFHDAYSKVNNKRSLRKRTNFDRHSSASPSRQERRRHNRQSTPHNIHAASTTAEEEELETEFMNMKGGLPPRRPGAFTQTRR</sequence>
<gene>
    <name evidence="7" type="ORF">INT48_004217</name>
</gene>
<keyword evidence="8" id="KW-1185">Reference proteome</keyword>
<dbReference type="SMART" id="SM01401">
    <property type="entry name" value="Sds3"/>
    <property type="match status" value="1"/>
</dbReference>
<feature type="region of interest" description="Disordered" evidence="6">
    <location>
        <begin position="16"/>
        <end position="72"/>
    </location>
</feature>
<evidence type="ECO:0000256" key="2">
    <source>
        <dbReference type="ARBA" id="ARBA00022491"/>
    </source>
</evidence>
<evidence type="ECO:0000313" key="8">
    <source>
        <dbReference type="Proteomes" id="UP000613177"/>
    </source>
</evidence>
<evidence type="ECO:0000256" key="6">
    <source>
        <dbReference type="SAM" id="MobiDB-lite"/>
    </source>
</evidence>
<dbReference type="InterPro" id="IPR013907">
    <property type="entry name" value="Sds3"/>
</dbReference>
<keyword evidence="2" id="KW-0678">Repressor</keyword>
<accession>A0A8H7SGN8</accession>
<feature type="compositionally biased region" description="Low complexity" evidence="6">
    <location>
        <begin position="59"/>
        <end position="69"/>
    </location>
</feature>
<dbReference type="GO" id="GO:0005654">
    <property type="term" value="C:nucleoplasm"/>
    <property type="evidence" value="ECO:0007669"/>
    <property type="project" value="UniProtKB-ARBA"/>
</dbReference>
<protein>
    <submittedName>
        <fullName evidence="7">Uncharacterized protein</fullName>
    </submittedName>
</protein>
<keyword evidence="3" id="KW-0805">Transcription regulation</keyword>
<evidence type="ECO:0000313" key="7">
    <source>
        <dbReference type="EMBL" id="KAG2228932.1"/>
    </source>
</evidence>
<dbReference type="GO" id="GO:0010468">
    <property type="term" value="P:regulation of gene expression"/>
    <property type="evidence" value="ECO:0007669"/>
    <property type="project" value="UniProtKB-ARBA"/>
</dbReference>
<name>A0A8H7SGN8_9FUNG</name>
<feature type="region of interest" description="Disordered" evidence="6">
    <location>
        <begin position="310"/>
        <end position="379"/>
    </location>
</feature>
<evidence type="ECO:0000256" key="4">
    <source>
        <dbReference type="ARBA" id="ARBA00023163"/>
    </source>
</evidence>
<keyword evidence="4" id="KW-0804">Transcription</keyword>
<dbReference type="Pfam" id="PF08598">
    <property type="entry name" value="Sds3"/>
    <property type="match status" value="1"/>
</dbReference>